<dbReference type="EMBL" id="LGSZ01000035">
    <property type="protein sequence ID" value="KPH80877.1"/>
    <property type="molecule type" value="Genomic_DNA"/>
</dbReference>
<accession>A0A0N1N2H5</accession>
<dbReference type="InterPro" id="IPR036624">
    <property type="entry name" value="Hcp1-lik_sf"/>
</dbReference>
<organism evidence="1 2">
    <name type="scientific">Bosea vaviloviae</name>
    <dbReference type="NCBI Taxonomy" id="1526658"/>
    <lineage>
        <taxon>Bacteria</taxon>
        <taxon>Pseudomonadati</taxon>
        <taxon>Pseudomonadota</taxon>
        <taxon>Alphaproteobacteria</taxon>
        <taxon>Hyphomicrobiales</taxon>
        <taxon>Boseaceae</taxon>
        <taxon>Bosea</taxon>
    </lineage>
</organism>
<name>A0A0N1N2H5_9HYPH</name>
<dbReference type="Pfam" id="PF05638">
    <property type="entry name" value="T6SS_HCP"/>
    <property type="match status" value="1"/>
</dbReference>
<sequence>MFGLVTIEFYKNPGDILYLSYALKDVVISSISSSSGGGRPMESVGLAAGSISWQYFKSDD</sequence>
<dbReference type="SUPFAM" id="SSF141452">
    <property type="entry name" value="Hcp1-like"/>
    <property type="match status" value="1"/>
</dbReference>
<dbReference type="Gene3D" id="2.30.110.20">
    <property type="entry name" value="Hcp1-like"/>
    <property type="match status" value="1"/>
</dbReference>
<comment type="caution">
    <text evidence="1">The sequence shown here is derived from an EMBL/GenBank/DDBJ whole genome shotgun (WGS) entry which is preliminary data.</text>
</comment>
<evidence type="ECO:0000313" key="1">
    <source>
        <dbReference type="EMBL" id="KPH80877.1"/>
    </source>
</evidence>
<keyword evidence="2" id="KW-1185">Reference proteome</keyword>
<protein>
    <submittedName>
        <fullName evidence="1">Uncharacterized protein</fullName>
    </submittedName>
</protein>
<dbReference type="PATRIC" id="fig|1526658.3.peg.2802"/>
<dbReference type="InterPro" id="IPR008514">
    <property type="entry name" value="T6SS_Hcp"/>
</dbReference>
<gene>
    <name evidence="1" type="ORF">AE618_10875</name>
</gene>
<reference evidence="1 2" key="1">
    <citation type="submission" date="2015-07" db="EMBL/GenBank/DDBJ databases">
        <title>Whole genome sequencing of Bosea vaviloviae isolated from cave pool.</title>
        <authorList>
            <person name="Tan N.E.H."/>
            <person name="Lee Y.P."/>
            <person name="Gan H.M."/>
            <person name="Barton H."/>
            <person name="Savka M.A."/>
        </authorList>
    </citation>
    <scope>NUCLEOTIDE SEQUENCE [LARGE SCALE GENOMIC DNA]</scope>
    <source>
        <strain evidence="1 2">SD260</strain>
    </source>
</reference>
<proteinExistence type="predicted"/>
<dbReference type="AlphaFoldDB" id="A0A0N1N2H5"/>
<evidence type="ECO:0000313" key="2">
    <source>
        <dbReference type="Proteomes" id="UP000037822"/>
    </source>
</evidence>
<dbReference type="Proteomes" id="UP000037822">
    <property type="component" value="Unassembled WGS sequence"/>
</dbReference>